<organism evidence="1 2">
    <name type="scientific">Streptomyces camponoticapitis</name>
    <dbReference type="NCBI Taxonomy" id="1616125"/>
    <lineage>
        <taxon>Bacteria</taxon>
        <taxon>Bacillati</taxon>
        <taxon>Actinomycetota</taxon>
        <taxon>Actinomycetes</taxon>
        <taxon>Kitasatosporales</taxon>
        <taxon>Streptomycetaceae</taxon>
        <taxon>Streptomyces</taxon>
    </lineage>
</organism>
<reference evidence="2" key="1">
    <citation type="journal article" date="2019" name="Int. J. Syst. Evol. Microbiol.">
        <title>The Global Catalogue of Microorganisms (GCM) 10K type strain sequencing project: providing services to taxonomists for standard genome sequencing and annotation.</title>
        <authorList>
            <consortium name="The Broad Institute Genomics Platform"/>
            <consortium name="The Broad Institute Genome Sequencing Center for Infectious Disease"/>
            <person name="Wu L."/>
            <person name="Ma J."/>
        </authorList>
    </citation>
    <scope>NUCLEOTIDE SEQUENCE [LARGE SCALE GENOMIC DNA]</scope>
    <source>
        <strain evidence="2">CGMCC 4.7275</strain>
    </source>
</reference>
<comment type="caution">
    <text evidence="1">The sequence shown here is derived from an EMBL/GenBank/DDBJ whole genome shotgun (WGS) entry which is preliminary data.</text>
</comment>
<evidence type="ECO:0000313" key="1">
    <source>
        <dbReference type="EMBL" id="GGK00005.1"/>
    </source>
</evidence>
<protein>
    <recommendedName>
        <fullName evidence="3">MarR family transcriptional regulator</fullName>
    </recommendedName>
</protein>
<accession>A0ABQ2E7W3</accession>
<dbReference type="Gene3D" id="1.10.10.10">
    <property type="entry name" value="Winged helix-like DNA-binding domain superfamily/Winged helix DNA-binding domain"/>
    <property type="match status" value="1"/>
</dbReference>
<dbReference type="SUPFAM" id="SSF46785">
    <property type="entry name" value="Winged helix' DNA-binding domain"/>
    <property type="match status" value="1"/>
</dbReference>
<dbReference type="Proteomes" id="UP000660265">
    <property type="component" value="Unassembled WGS sequence"/>
</dbReference>
<evidence type="ECO:0000313" key="2">
    <source>
        <dbReference type="Proteomes" id="UP000660265"/>
    </source>
</evidence>
<dbReference type="InterPro" id="IPR036390">
    <property type="entry name" value="WH_DNA-bd_sf"/>
</dbReference>
<evidence type="ECO:0008006" key="3">
    <source>
        <dbReference type="Google" id="ProtNLM"/>
    </source>
</evidence>
<sequence length="168" mass="18304">MRFYVGHHGNKPQVDPEVTTVSVDTALAAQPIGYWSGAANKAIITHIRQAMARLQVSQPQWWVLNQLAGAPTAMSQVELARRLRDYLDPGTTLGPDIDILLARGWITTGADGRLSLTGAGEAGRARIKKLVLELRARIHDGIDDAEYVRALGVLRRMISNVGGDPDFP</sequence>
<gene>
    <name evidence="1" type="ORF">GCM10011583_34270</name>
</gene>
<name>A0ABQ2E7W3_9ACTN</name>
<dbReference type="EMBL" id="BMMV01000010">
    <property type="protein sequence ID" value="GGK00005.1"/>
    <property type="molecule type" value="Genomic_DNA"/>
</dbReference>
<keyword evidence="2" id="KW-1185">Reference proteome</keyword>
<dbReference type="InterPro" id="IPR036388">
    <property type="entry name" value="WH-like_DNA-bd_sf"/>
</dbReference>
<proteinExistence type="predicted"/>